<accession>A0AAW2I7E4</accession>
<dbReference type="InterPro" id="IPR010473">
    <property type="entry name" value="GTPase-bd"/>
</dbReference>
<feature type="domain" description="GBD/FH3" evidence="3">
    <location>
        <begin position="81"/>
        <end position="458"/>
    </location>
</feature>
<evidence type="ECO:0000259" key="3">
    <source>
        <dbReference type="PROSITE" id="PS51232"/>
    </source>
</evidence>
<dbReference type="InterPro" id="IPR043592">
    <property type="entry name" value="FMNL_animal"/>
</dbReference>
<dbReference type="GO" id="GO:0051015">
    <property type="term" value="F:actin filament binding"/>
    <property type="evidence" value="ECO:0007669"/>
    <property type="project" value="TreeGrafter"/>
</dbReference>
<gene>
    <name evidence="4" type="ORF">PYX00_000162</name>
</gene>
<dbReference type="AlphaFoldDB" id="A0AAW2I7E4"/>
<dbReference type="EMBL" id="JARGDH010000001">
    <property type="protein sequence ID" value="KAL0278307.1"/>
    <property type="molecule type" value="Genomic_DNA"/>
</dbReference>
<protein>
    <recommendedName>
        <fullName evidence="3">GBD/FH3 domain-containing protein</fullName>
    </recommendedName>
</protein>
<feature type="region of interest" description="Disordered" evidence="2">
    <location>
        <begin position="975"/>
        <end position="1003"/>
    </location>
</feature>
<feature type="region of interest" description="Disordered" evidence="2">
    <location>
        <begin position="1"/>
        <end position="36"/>
    </location>
</feature>
<name>A0AAW2I7E4_9NEOP</name>
<dbReference type="Pfam" id="PF06367">
    <property type="entry name" value="Drf_FH3"/>
    <property type="match status" value="1"/>
</dbReference>
<feature type="region of interest" description="Disordered" evidence="2">
    <location>
        <begin position="459"/>
        <end position="486"/>
    </location>
</feature>
<evidence type="ECO:0000256" key="1">
    <source>
        <dbReference type="SAM" id="Coils"/>
    </source>
</evidence>
<dbReference type="SMART" id="SM01139">
    <property type="entry name" value="Drf_FH3"/>
    <property type="match status" value="1"/>
</dbReference>
<dbReference type="InterPro" id="IPR010472">
    <property type="entry name" value="FH3_dom"/>
</dbReference>
<dbReference type="GO" id="GO:0008360">
    <property type="term" value="P:regulation of cell shape"/>
    <property type="evidence" value="ECO:0007669"/>
    <property type="project" value="TreeGrafter"/>
</dbReference>
<dbReference type="GO" id="GO:0031267">
    <property type="term" value="F:small GTPase binding"/>
    <property type="evidence" value="ECO:0007669"/>
    <property type="project" value="InterPro"/>
</dbReference>
<dbReference type="Gene3D" id="1.25.10.10">
    <property type="entry name" value="Leucine-rich Repeat Variant"/>
    <property type="match status" value="1"/>
</dbReference>
<dbReference type="Pfam" id="PF06371">
    <property type="entry name" value="Drf_GBD"/>
    <property type="match status" value="1"/>
</dbReference>
<dbReference type="SMART" id="SM01140">
    <property type="entry name" value="Drf_GBD"/>
    <property type="match status" value="1"/>
</dbReference>
<dbReference type="PANTHER" id="PTHR45857">
    <property type="entry name" value="FORMIN-LIKE PROTEIN"/>
    <property type="match status" value="1"/>
</dbReference>
<comment type="caution">
    <text evidence="4">The sequence shown here is derived from an EMBL/GenBank/DDBJ whole genome shotgun (WGS) entry which is preliminary data.</text>
</comment>
<feature type="compositionally biased region" description="Polar residues" evidence="2">
    <location>
        <begin position="990"/>
        <end position="1003"/>
    </location>
</feature>
<feature type="region of interest" description="Disordered" evidence="2">
    <location>
        <begin position="76"/>
        <end position="108"/>
    </location>
</feature>
<dbReference type="InterPro" id="IPR011989">
    <property type="entry name" value="ARM-like"/>
</dbReference>
<feature type="region of interest" description="Disordered" evidence="2">
    <location>
        <begin position="886"/>
        <end position="913"/>
    </location>
</feature>
<organism evidence="4">
    <name type="scientific">Menopon gallinae</name>
    <name type="common">poultry shaft louse</name>
    <dbReference type="NCBI Taxonomy" id="328185"/>
    <lineage>
        <taxon>Eukaryota</taxon>
        <taxon>Metazoa</taxon>
        <taxon>Ecdysozoa</taxon>
        <taxon>Arthropoda</taxon>
        <taxon>Hexapoda</taxon>
        <taxon>Insecta</taxon>
        <taxon>Pterygota</taxon>
        <taxon>Neoptera</taxon>
        <taxon>Paraneoptera</taxon>
        <taxon>Psocodea</taxon>
        <taxon>Troctomorpha</taxon>
        <taxon>Phthiraptera</taxon>
        <taxon>Amblycera</taxon>
        <taxon>Menoponidae</taxon>
        <taxon>Menopon</taxon>
    </lineage>
</organism>
<dbReference type="PROSITE" id="PS51232">
    <property type="entry name" value="GBD_FH3"/>
    <property type="match status" value="1"/>
</dbReference>
<feature type="compositionally biased region" description="Basic and acidic residues" evidence="2">
    <location>
        <begin position="19"/>
        <end position="29"/>
    </location>
</feature>
<keyword evidence="1" id="KW-0175">Coiled coil</keyword>
<proteinExistence type="predicted"/>
<dbReference type="GO" id="GO:0005829">
    <property type="term" value="C:cytosol"/>
    <property type="evidence" value="ECO:0007669"/>
    <property type="project" value="TreeGrafter"/>
</dbReference>
<feature type="compositionally biased region" description="Low complexity" evidence="2">
    <location>
        <begin position="80"/>
        <end position="95"/>
    </location>
</feature>
<dbReference type="InterPro" id="IPR016024">
    <property type="entry name" value="ARM-type_fold"/>
</dbReference>
<dbReference type="SUPFAM" id="SSF48371">
    <property type="entry name" value="ARM repeat"/>
    <property type="match status" value="1"/>
</dbReference>
<feature type="region of interest" description="Disordered" evidence="2">
    <location>
        <begin position="1034"/>
        <end position="1061"/>
    </location>
</feature>
<dbReference type="GO" id="GO:0030866">
    <property type="term" value="P:cortical actin cytoskeleton organization"/>
    <property type="evidence" value="ECO:0007669"/>
    <property type="project" value="TreeGrafter"/>
</dbReference>
<feature type="region of interest" description="Disordered" evidence="2">
    <location>
        <begin position="1209"/>
        <end position="1230"/>
    </location>
</feature>
<feature type="compositionally biased region" description="Polar residues" evidence="2">
    <location>
        <begin position="894"/>
        <end position="905"/>
    </location>
</feature>
<sequence length="1230" mass="138027">MAPNSEEDTRILYQNGKPWRNDNSEKEPQRPPVYNPEDYAQCLKKWGKKGNLGMQMPLYVSQSTGSIERISAEITKSIQSKRQSSPSTKSSSSSKNGDEKQSKKEKELTLKLEKEAKNKENAIGVGKELKNPIVTVAPQETEMSLRQFSSVTELLGKLKLDLRLAFPSFVQEFVGDPVDGVTLLLELLRAVQLSQASQQQRCPPQVLRRALLDEHSCLVCLKHCLRCPDASRRLASSSAGLFTLAVCIMSNVTKSRIIALELLTKACEVPATGHKPVSEALSTLRLRFGEPVRFRFLVGMLNSAGAVELLTAAMRFINAFISTAPSVQQKVYIQAELEQAGFDSKILRKTLPNHSESVKAELNKWDKNYFDVETLEMQVAELDSLRDKVQLLEKRIQILQEEKGILQSLEQCLKERCSELEEEVSIKTSTTTLTKSTAHLKPFRNYNSQQALYMNKKNAEKGESTPAEDEGISSSEQELSQDEDCNKGTIPYNITANCEPIVKEVKQFEVAGQKKSVRAPPTYPKDKIINRNVKNGKMKETNVDDGNEVNPEEDEEETTIDEVIEELRNIVNDAETEVYGKEKQIEVTPKGYRKPEEVVGNMKLKPVRSEFERDYFEEAEIVPSGLLPQPPRRTRSLVHIFLAGTEYDDTSKNEFFEDDTDTESSDSLLTSAREKRTNHKNCHHRSLEVSDSYNSSSSINTRTLFIKQQNDYEGSEANVKMGFEEAEEVKRYGEKVSKKVVESRVHPEIKREVLSPYEKLTSFQGAKAEESSFARTKFVPLPVKRSQTFHIATPDNARTGKRTEMKPKPKMGVRGLDMQRNSGGQVRTESIKYQNIDYKKNPDRNCSDRYLKKISKDERYNDKVSHPLQRRGSLDGMYFVTEVSEEPRKRLSRAGSQVSNDNYMNSHAGEEGKNLRSKSLEKMDDGLDSLVDIVFSPEQSKKPSKSEWNIEANKNIGPRTRRSLAESSLFNQPYLNNLNKETTPKPPQPAQRTSLTRNNSSSIPLHMPVEIKVAPMQSRNYFGLKTAKSECNLANLSPPKRYPPDGSSSPNEGSEHRKKEEATIYAVPSKQSRLQKFFGNPKFENSVGNNSNNQKYFECNYACTQPAPPTRKAANVAPQKVKGLLPKDSTKNEQPKINFFLGTYHQSQAAKGFLSSDSPSSASGNSFNNTFLIKRGHANAGMYSGSRNGQGGRSPLPAEVANANGRQSIMSTYSSGTNSTKVTDSLSGLY</sequence>
<feature type="region of interest" description="Disordered" evidence="2">
    <location>
        <begin position="797"/>
        <end position="826"/>
    </location>
</feature>
<feature type="region of interest" description="Disordered" evidence="2">
    <location>
        <begin position="652"/>
        <end position="683"/>
    </location>
</feature>
<evidence type="ECO:0000256" key="2">
    <source>
        <dbReference type="SAM" id="MobiDB-lite"/>
    </source>
</evidence>
<evidence type="ECO:0000313" key="4">
    <source>
        <dbReference type="EMBL" id="KAL0278307.1"/>
    </source>
</evidence>
<feature type="coiled-coil region" evidence="1">
    <location>
        <begin position="375"/>
        <end position="409"/>
    </location>
</feature>
<dbReference type="InterPro" id="IPR014768">
    <property type="entry name" value="GBD/FH3_dom"/>
</dbReference>
<dbReference type="GO" id="GO:0016477">
    <property type="term" value="P:cell migration"/>
    <property type="evidence" value="ECO:0007669"/>
    <property type="project" value="TreeGrafter"/>
</dbReference>
<feature type="compositionally biased region" description="Basic and acidic residues" evidence="2">
    <location>
        <begin position="96"/>
        <end position="108"/>
    </location>
</feature>
<dbReference type="PANTHER" id="PTHR45857:SF9">
    <property type="entry name" value="MULTIPLE WING HAIRS, ISOFORM C"/>
    <property type="match status" value="1"/>
</dbReference>
<reference evidence="4" key="1">
    <citation type="journal article" date="2024" name="Gigascience">
        <title>Chromosome-level genome of the poultry shaft louse Menopon gallinae provides insight into the host-switching and adaptive evolution of parasitic lice.</title>
        <authorList>
            <person name="Xu Y."/>
            <person name="Ma L."/>
            <person name="Liu S."/>
            <person name="Liang Y."/>
            <person name="Liu Q."/>
            <person name="He Z."/>
            <person name="Tian L."/>
            <person name="Duan Y."/>
            <person name="Cai W."/>
            <person name="Li H."/>
            <person name="Song F."/>
        </authorList>
    </citation>
    <scope>NUCLEOTIDE SEQUENCE</scope>
    <source>
        <strain evidence="4">Cailab_2023a</strain>
    </source>
</reference>